<organism evidence="2 3">
    <name type="scientific">Vigna unguiculata</name>
    <name type="common">Cowpea</name>
    <dbReference type="NCBI Taxonomy" id="3917"/>
    <lineage>
        <taxon>Eukaryota</taxon>
        <taxon>Viridiplantae</taxon>
        <taxon>Streptophyta</taxon>
        <taxon>Embryophyta</taxon>
        <taxon>Tracheophyta</taxon>
        <taxon>Spermatophyta</taxon>
        <taxon>Magnoliopsida</taxon>
        <taxon>eudicotyledons</taxon>
        <taxon>Gunneridae</taxon>
        <taxon>Pentapetalae</taxon>
        <taxon>rosids</taxon>
        <taxon>fabids</taxon>
        <taxon>Fabales</taxon>
        <taxon>Fabaceae</taxon>
        <taxon>Papilionoideae</taxon>
        <taxon>50 kb inversion clade</taxon>
        <taxon>NPAAA clade</taxon>
        <taxon>indigoferoid/millettioid clade</taxon>
        <taxon>Phaseoleae</taxon>
        <taxon>Vigna</taxon>
    </lineage>
</organism>
<dbReference type="AlphaFoldDB" id="A0A4D6LYI2"/>
<sequence length="79" mass="8486">MAAAAAISSPATTATRRKQQLRRTPFTHPTSIISAPRALYGSATMVFYLHSRSARPLHLANASARTSFVHTPVLAGKHC</sequence>
<gene>
    <name evidence="2" type="ORF">DEO72_LG5g1486</name>
</gene>
<dbReference type="Proteomes" id="UP000501690">
    <property type="component" value="Linkage Group LG5"/>
</dbReference>
<accession>A0A4D6LYI2</accession>
<evidence type="ECO:0000313" key="2">
    <source>
        <dbReference type="EMBL" id="QCD93411.1"/>
    </source>
</evidence>
<proteinExistence type="predicted"/>
<evidence type="ECO:0000313" key="3">
    <source>
        <dbReference type="Proteomes" id="UP000501690"/>
    </source>
</evidence>
<feature type="region of interest" description="Disordered" evidence="1">
    <location>
        <begin position="1"/>
        <end position="28"/>
    </location>
</feature>
<keyword evidence="3" id="KW-1185">Reference proteome</keyword>
<feature type="compositionally biased region" description="Low complexity" evidence="1">
    <location>
        <begin position="1"/>
        <end position="14"/>
    </location>
</feature>
<name>A0A4D6LYI2_VIGUN</name>
<dbReference type="EMBL" id="CP039349">
    <property type="protein sequence ID" value="QCD93411.1"/>
    <property type="molecule type" value="Genomic_DNA"/>
</dbReference>
<protein>
    <submittedName>
        <fullName evidence="2">Uncharacterized protein</fullName>
    </submittedName>
</protein>
<evidence type="ECO:0000256" key="1">
    <source>
        <dbReference type="SAM" id="MobiDB-lite"/>
    </source>
</evidence>
<reference evidence="2 3" key="1">
    <citation type="submission" date="2019-04" db="EMBL/GenBank/DDBJ databases">
        <title>An improved genome assembly and genetic linkage map for asparagus bean, Vigna unguiculata ssp. sesquipedialis.</title>
        <authorList>
            <person name="Xia Q."/>
            <person name="Zhang R."/>
            <person name="Dong Y."/>
        </authorList>
    </citation>
    <scope>NUCLEOTIDE SEQUENCE [LARGE SCALE GENOMIC DNA]</scope>
    <source>
        <tissue evidence="2">Leaf</tissue>
    </source>
</reference>